<evidence type="ECO:0000256" key="2">
    <source>
        <dbReference type="HAMAP-Rule" id="MF_01477"/>
    </source>
</evidence>
<dbReference type="HAMAP" id="MF_01477">
    <property type="entry name" value="Iojap_RsfS"/>
    <property type="match status" value="1"/>
</dbReference>
<comment type="similarity">
    <text evidence="1 2">Belongs to the Iojap/RsfS family.</text>
</comment>
<dbReference type="AlphaFoldDB" id="A0A101HQM9"/>
<comment type="subcellular location">
    <subcellularLocation>
        <location evidence="2">Cytoplasm</location>
    </subcellularLocation>
</comment>
<evidence type="ECO:0000313" key="4">
    <source>
        <dbReference type="Proteomes" id="UP000054705"/>
    </source>
</evidence>
<dbReference type="Pfam" id="PF02410">
    <property type="entry name" value="RsfS"/>
    <property type="match status" value="1"/>
</dbReference>
<protein>
    <recommendedName>
        <fullName evidence="2">Ribosomal silencing factor RsfS</fullName>
    </recommendedName>
</protein>
<dbReference type="GO" id="GO:0005737">
    <property type="term" value="C:cytoplasm"/>
    <property type="evidence" value="ECO:0007669"/>
    <property type="project" value="UniProtKB-SubCell"/>
</dbReference>
<comment type="caution">
    <text evidence="3">The sequence shown here is derived from an EMBL/GenBank/DDBJ whole genome shotgun (WGS) entry which is preliminary data.</text>
</comment>
<evidence type="ECO:0000256" key="1">
    <source>
        <dbReference type="ARBA" id="ARBA00010574"/>
    </source>
</evidence>
<dbReference type="EMBL" id="LGGS01000163">
    <property type="protein sequence ID" value="KUK81276.1"/>
    <property type="molecule type" value="Genomic_DNA"/>
</dbReference>
<dbReference type="InterPro" id="IPR043519">
    <property type="entry name" value="NT_sf"/>
</dbReference>
<dbReference type="NCBIfam" id="TIGR00090">
    <property type="entry name" value="rsfS_iojap_ybeB"/>
    <property type="match status" value="1"/>
</dbReference>
<keyword evidence="2" id="KW-0810">Translation regulation</keyword>
<gene>
    <name evidence="2" type="primary">rsfS</name>
    <name evidence="3" type="ORF">XD97_0691</name>
</gene>
<name>A0A101HQM9_9FIRM</name>
<dbReference type="Gene3D" id="3.30.460.10">
    <property type="entry name" value="Beta Polymerase, domain 2"/>
    <property type="match status" value="1"/>
</dbReference>
<dbReference type="GO" id="GO:0090071">
    <property type="term" value="P:negative regulation of ribosome biogenesis"/>
    <property type="evidence" value="ECO:0007669"/>
    <property type="project" value="UniProtKB-UniRule"/>
</dbReference>
<accession>A0A101HQM9</accession>
<organism evidence="3 4">
    <name type="scientific">Pelotomaculum thermopropionicum</name>
    <dbReference type="NCBI Taxonomy" id="110500"/>
    <lineage>
        <taxon>Bacteria</taxon>
        <taxon>Bacillati</taxon>
        <taxon>Bacillota</taxon>
        <taxon>Clostridia</taxon>
        <taxon>Eubacteriales</taxon>
        <taxon>Desulfotomaculaceae</taxon>
        <taxon>Pelotomaculum</taxon>
    </lineage>
</organism>
<dbReference type="InterPro" id="IPR004394">
    <property type="entry name" value="Iojap/RsfS/C7orf30"/>
</dbReference>
<dbReference type="PANTHER" id="PTHR21043:SF0">
    <property type="entry name" value="MITOCHONDRIAL ASSEMBLY OF RIBOSOMAL LARGE SUBUNIT PROTEIN 1"/>
    <property type="match status" value="1"/>
</dbReference>
<dbReference type="GO" id="GO:0017148">
    <property type="term" value="P:negative regulation of translation"/>
    <property type="evidence" value="ECO:0007669"/>
    <property type="project" value="UniProtKB-UniRule"/>
</dbReference>
<comment type="function">
    <text evidence="2">Functions as a ribosomal silencing factor. Interacts with ribosomal protein uL14 (rplN), blocking formation of intersubunit bridge B8. Prevents association of the 30S and 50S ribosomal subunits and the formation of functional ribosomes, thus repressing translation.</text>
</comment>
<dbReference type="GO" id="GO:0042256">
    <property type="term" value="P:cytosolic ribosome assembly"/>
    <property type="evidence" value="ECO:0007669"/>
    <property type="project" value="UniProtKB-UniRule"/>
</dbReference>
<dbReference type="Proteomes" id="UP000054705">
    <property type="component" value="Unassembled WGS sequence"/>
</dbReference>
<dbReference type="GO" id="GO:0043023">
    <property type="term" value="F:ribosomal large subunit binding"/>
    <property type="evidence" value="ECO:0007669"/>
    <property type="project" value="TreeGrafter"/>
</dbReference>
<dbReference type="PANTHER" id="PTHR21043">
    <property type="entry name" value="IOJAP SUPERFAMILY ORTHOLOG"/>
    <property type="match status" value="1"/>
</dbReference>
<reference evidence="4" key="1">
    <citation type="journal article" date="2015" name="MBio">
        <title>Genome-Resolved Metagenomic Analysis Reveals Roles for Candidate Phyla and Other Microbial Community Members in Biogeochemical Transformations in Oil Reservoirs.</title>
        <authorList>
            <person name="Hu P."/>
            <person name="Tom L."/>
            <person name="Singh A."/>
            <person name="Thomas B.C."/>
            <person name="Baker B.J."/>
            <person name="Piceno Y.M."/>
            <person name="Andersen G.L."/>
            <person name="Banfield J.F."/>
        </authorList>
    </citation>
    <scope>NUCLEOTIDE SEQUENCE [LARGE SCALE GENOMIC DNA]</scope>
</reference>
<evidence type="ECO:0000313" key="3">
    <source>
        <dbReference type="EMBL" id="KUK81276.1"/>
    </source>
</evidence>
<sequence>MNLLPEPDSISSIIEILQDKQAEDISIIDLSSESTITDFFVMATGNSDVHMRSVSGYVTDTLDKMGIPYRIEGETSPKWILIDAGDIIINIFSREGRGFYRLESIWASAKTTRLN</sequence>
<keyword evidence="2" id="KW-0678">Repressor</keyword>
<proteinExistence type="inferred from homology"/>
<dbReference type="SUPFAM" id="SSF81301">
    <property type="entry name" value="Nucleotidyltransferase"/>
    <property type="match status" value="1"/>
</dbReference>
<keyword evidence="2" id="KW-0963">Cytoplasm</keyword>
<comment type="subunit">
    <text evidence="2">Interacts with ribosomal protein uL14 (rplN).</text>
</comment>